<proteinExistence type="predicted"/>
<evidence type="ECO:0000313" key="2">
    <source>
        <dbReference type="Proteomes" id="UP000004995"/>
    </source>
</evidence>
<dbReference type="EMBL" id="AGNK02006018">
    <property type="status" value="NOT_ANNOTATED_CDS"/>
    <property type="molecule type" value="Genomic_DNA"/>
</dbReference>
<dbReference type="EnsemblPlants" id="KQK91215">
    <property type="protein sequence ID" value="KQK91215"/>
    <property type="gene ID" value="SETIT_040495mg"/>
</dbReference>
<evidence type="ECO:0000313" key="1">
    <source>
        <dbReference type="EnsemblPlants" id="KQK91215"/>
    </source>
</evidence>
<accession>K4ANJ8</accession>
<reference evidence="1" key="2">
    <citation type="submission" date="2018-08" db="UniProtKB">
        <authorList>
            <consortium name="EnsemblPlants"/>
        </authorList>
    </citation>
    <scope>IDENTIFICATION</scope>
    <source>
        <strain evidence="1">Yugu1</strain>
    </source>
</reference>
<dbReference type="AlphaFoldDB" id="K4ANJ8"/>
<dbReference type="Gramene" id="KQK91215">
    <property type="protein sequence ID" value="KQK91215"/>
    <property type="gene ID" value="SETIT_040495mg"/>
</dbReference>
<dbReference type="Proteomes" id="UP000004995">
    <property type="component" value="Unassembled WGS sequence"/>
</dbReference>
<reference evidence="2" key="1">
    <citation type="journal article" date="2012" name="Nat. Biotechnol.">
        <title>Reference genome sequence of the model plant Setaria.</title>
        <authorList>
            <person name="Bennetzen J.L."/>
            <person name="Schmutz J."/>
            <person name="Wang H."/>
            <person name="Percifield R."/>
            <person name="Hawkins J."/>
            <person name="Pontaroli A.C."/>
            <person name="Estep M."/>
            <person name="Feng L."/>
            <person name="Vaughn J.N."/>
            <person name="Grimwood J."/>
            <person name="Jenkins J."/>
            <person name="Barry K."/>
            <person name="Lindquist E."/>
            <person name="Hellsten U."/>
            <person name="Deshpande S."/>
            <person name="Wang X."/>
            <person name="Wu X."/>
            <person name="Mitros T."/>
            <person name="Triplett J."/>
            <person name="Yang X."/>
            <person name="Ye C.Y."/>
            <person name="Mauro-Herrera M."/>
            <person name="Wang L."/>
            <person name="Li P."/>
            <person name="Sharma M."/>
            <person name="Sharma R."/>
            <person name="Ronald P.C."/>
            <person name="Panaud O."/>
            <person name="Kellogg E.A."/>
            <person name="Brutnell T.P."/>
            <person name="Doust A.N."/>
            <person name="Tuskan G.A."/>
            <person name="Rokhsar D."/>
            <person name="Devos K.M."/>
        </authorList>
    </citation>
    <scope>NUCLEOTIDE SEQUENCE [LARGE SCALE GENOMIC DNA]</scope>
    <source>
        <strain evidence="2">cv. Yugu1</strain>
    </source>
</reference>
<keyword evidence="2" id="KW-1185">Reference proteome</keyword>
<sequence length="41" mass="4658">MPNLYLLSCSNLALHFVTLKSNIKRISLFRYVFTLSLGDAP</sequence>
<dbReference type="InParanoid" id="K4ANJ8"/>
<name>K4ANJ8_SETIT</name>
<dbReference type="HOGENOM" id="CLU_3280527_0_0_1"/>
<organism evidence="1 2">
    <name type="scientific">Setaria italica</name>
    <name type="common">Foxtail millet</name>
    <name type="synonym">Panicum italicum</name>
    <dbReference type="NCBI Taxonomy" id="4555"/>
    <lineage>
        <taxon>Eukaryota</taxon>
        <taxon>Viridiplantae</taxon>
        <taxon>Streptophyta</taxon>
        <taxon>Embryophyta</taxon>
        <taxon>Tracheophyta</taxon>
        <taxon>Spermatophyta</taxon>
        <taxon>Magnoliopsida</taxon>
        <taxon>Liliopsida</taxon>
        <taxon>Poales</taxon>
        <taxon>Poaceae</taxon>
        <taxon>PACMAD clade</taxon>
        <taxon>Panicoideae</taxon>
        <taxon>Panicodae</taxon>
        <taxon>Paniceae</taxon>
        <taxon>Cenchrinae</taxon>
        <taxon>Setaria</taxon>
    </lineage>
</organism>
<protein>
    <submittedName>
        <fullName evidence="1">Uncharacterized protein</fullName>
    </submittedName>
</protein>